<dbReference type="Proteomes" id="UP000566071">
    <property type="component" value="Unassembled WGS sequence"/>
</dbReference>
<name>A0ABX1VZN8_9SPHI</name>
<sequence length="62" mass="6913">MNRKAEKKSYSICGQLINKHGVAPARAFRTYTCSSPKGRKAIIHVKPKKNRTSSKQIALKSV</sequence>
<evidence type="ECO:0000313" key="2">
    <source>
        <dbReference type="Proteomes" id="UP000566071"/>
    </source>
</evidence>
<protein>
    <submittedName>
        <fullName evidence="1">Uncharacterized protein</fullName>
    </submittedName>
</protein>
<organism evidence="1 2">
    <name type="scientific">Mucilaginibacter humi</name>
    <dbReference type="NCBI Taxonomy" id="2732510"/>
    <lineage>
        <taxon>Bacteria</taxon>
        <taxon>Pseudomonadati</taxon>
        <taxon>Bacteroidota</taxon>
        <taxon>Sphingobacteriia</taxon>
        <taxon>Sphingobacteriales</taxon>
        <taxon>Sphingobacteriaceae</taxon>
        <taxon>Mucilaginibacter</taxon>
    </lineage>
</organism>
<dbReference type="EMBL" id="JABFCR010000002">
    <property type="protein sequence ID" value="NNU33089.1"/>
    <property type="molecule type" value="Genomic_DNA"/>
</dbReference>
<accession>A0ABX1VZN8</accession>
<comment type="caution">
    <text evidence="1">The sequence shown here is derived from an EMBL/GenBank/DDBJ whole genome shotgun (WGS) entry which is preliminary data.</text>
</comment>
<keyword evidence="2" id="KW-1185">Reference proteome</keyword>
<reference evidence="1 2" key="1">
    <citation type="submission" date="2020-05" db="EMBL/GenBank/DDBJ databases">
        <authorList>
            <person name="Khan S.A."/>
            <person name="Jeon C.O."/>
            <person name="Chun B.H."/>
        </authorList>
    </citation>
    <scope>NUCLEOTIDE SEQUENCE [LARGE SCALE GENOMIC DNA]</scope>
    <source>
        <strain evidence="1 2">S1162</strain>
    </source>
</reference>
<gene>
    <name evidence="1" type="ORF">HK413_00830</name>
</gene>
<proteinExistence type="predicted"/>
<evidence type="ECO:0000313" key="1">
    <source>
        <dbReference type="EMBL" id="NNU33089.1"/>
    </source>
</evidence>